<protein>
    <recommendedName>
        <fullName evidence="6">poly(A)-specific ribonuclease</fullName>
        <ecNumber evidence="6">3.1.13.4</ecNumber>
    </recommendedName>
    <alternativeName>
        <fullName evidence="19">Carbon catabolite repressor protein 4</fullName>
    </alternativeName>
    <alternativeName>
        <fullName evidence="20">Cytoplasmic deadenylase</fullName>
    </alternativeName>
    <alternativeName>
        <fullName evidence="21">Glucose-repressible alcohol dehydrogenase transcriptional effector</fullName>
    </alternativeName>
</protein>
<evidence type="ECO:0000256" key="15">
    <source>
        <dbReference type="ARBA" id="ARBA00022884"/>
    </source>
</evidence>
<evidence type="ECO:0000256" key="23">
    <source>
        <dbReference type="SAM" id="Phobius"/>
    </source>
</evidence>
<evidence type="ECO:0000313" key="26">
    <source>
        <dbReference type="EMBL" id="KAL3086612.1"/>
    </source>
</evidence>
<evidence type="ECO:0000256" key="4">
    <source>
        <dbReference type="ARBA" id="ARBA00004496"/>
    </source>
</evidence>
<dbReference type="InterPro" id="IPR003591">
    <property type="entry name" value="Leu-rich_rpt_typical-subtyp"/>
</dbReference>
<organism evidence="26 27">
    <name type="scientific">Heterodera trifolii</name>
    <dbReference type="NCBI Taxonomy" id="157864"/>
    <lineage>
        <taxon>Eukaryota</taxon>
        <taxon>Metazoa</taxon>
        <taxon>Ecdysozoa</taxon>
        <taxon>Nematoda</taxon>
        <taxon>Chromadorea</taxon>
        <taxon>Rhabditida</taxon>
        <taxon>Tylenchina</taxon>
        <taxon>Tylenchomorpha</taxon>
        <taxon>Tylenchoidea</taxon>
        <taxon>Heteroderidae</taxon>
        <taxon>Heteroderinae</taxon>
        <taxon>Heterodera</taxon>
    </lineage>
</organism>
<keyword evidence="27" id="KW-1185">Reference proteome</keyword>
<dbReference type="InterPro" id="IPR036691">
    <property type="entry name" value="Endo/exonu/phosph_ase_sf"/>
</dbReference>
<dbReference type="InterPro" id="IPR036938">
    <property type="entry name" value="PAP2/HPO_sf"/>
</dbReference>
<comment type="similarity">
    <text evidence="5">Belongs to the CCR4/nocturin family.</text>
</comment>
<comment type="caution">
    <text evidence="26">The sequence shown here is derived from an EMBL/GenBank/DDBJ whole genome shotgun (WGS) entry which is preliminary data.</text>
</comment>
<feature type="region of interest" description="Disordered" evidence="22">
    <location>
        <begin position="224"/>
        <end position="252"/>
    </location>
</feature>
<feature type="transmembrane region" description="Helical" evidence="23">
    <location>
        <begin position="87"/>
        <end position="106"/>
    </location>
</feature>
<evidence type="ECO:0000256" key="11">
    <source>
        <dbReference type="ARBA" id="ARBA00022737"/>
    </source>
</evidence>
<keyword evidence="23" id="KW-0812">Transmembrane</keyword>
<dbReference type="SUPFAM" id="SSF52058">
    <property type="entry name" value="L domain-like"/>
    <property type="match status" value="1"/>
</dbReference>
<dbReference type="SUPFAM" id="SSF48317">
    <property type="entry name" value="Acid phosphatase/Vanadium-dependent haloperoxidase"/>
    <property type="match status" value="1"/>
</dbReference>
<dbReference type="InterPro" id="IPR000326">
    <property type="entry name" value="PAP2/HPO"/>
</dbReference>
<keyword evidence="13" id="KW-0269">Exonuclease</keyword>
<dbReference type="GO" id="GO:0003723">
    <property type="term" value="F:RNA binding"/>
    <property type="evidence" value="ECO:0007669"/>
    <property type="project" value="UniProtKB-KW"/>
</dbReference>
<evidence type="ECO:0000259" key="24">
    <source>
        <dbReference type="Pfam" id="PF01569"/>
    </source>
</evidence>
<feature type="transmembrane region" description="Helical" evidence="23">
    <location>
        <begin position="127"/>
        <end position="151"/>
    </location>
</feature>
<dbReference type="AlphaFoldDB" id="A0ABD2J7Q5"/>
<proteinExistence type="inferred from homology"/>
<dbReference type="Pfam" id="PF01569">
    <property type="entry name" value="PAP2"/>
    <property type="match status" value="1"/>
</dbReference>
<dbReference type="SMART" id="SM00369">
    <property type="entry name" value="LRR_TYP"/>
    <property type="match status" value="3"/>
</dbReference>
<evidence type="ECO:0000256" key="18">
    <source>
        <dbReference type="ARBA" id="ARBA00023242"/>
    </source>
</evidence>
<keyword evidence="16" id="KW-0805">Transcription regulation</keyword>
<dbReference type="FunFam" id="3.60.10.10:FF:000002">
    <property type="entry name" value="CCR4-NOT transcription complex subunit 6 like"/>
    <property type="match status" value="1"/>
</dbReference>
<evidence type="ECO:0000256" key="12">
    <source>
        <dbReference type="ARBA" id="ARBA00022801"/>
    </source>
</evidence>
<evidence type="ECO:0000256" key="1">
    <source>
        <dbReference type="ARBA" id="ARBA00001663"/>
    </source>
</evidence>
<comment type="catalytic activity">
    <reaction evidence="1">
        <text>Exonucleolytic cleavage of poly(A) to 5'-AMP.</text>
        <dbReference type="EC" id="3.1.13.4"/>
    </reaction>
</comment>
<keyword evidence="9" id="KW-0540">Nuclease</keyword>
<evidence type="ECO:0000256" key="6">
    <source>
        <dbReference type="ARBA" id="ARBA00012161"/>
    </source>
</evidence>
<dbReference type="GO" id="GO:0005737">
    <property type="term" value="C:cytoplasm"/>
    <property type="evidence" value="ECO:0007669"/>
    <property type="project" value="UniProtKB-SubCell"/>
</dbReference>
<dbReference type="InterPro" id="IPR005135">
    <property type="entry name" value="Endo/exonuclease/phosphatase"/>
</dbReference>
<dbReference type="Pfam" id="PF03372">
    <property type="entry name" value="Exo_endo_phos"/>
    <property type="match status" value="1"/>
</dbReference>
<dbReference type="Gene3D" id="1.20.144.10">
    <property type="entry name" value="Phosphatidic acid phosphatase type 2/haloperoxidase"/>
    <property type="match status" value="1"/>
</dbReference>
<evidence type="ECO:0000313" key="27">
    <source>
        <dbReference type="Proteomes" id="UP001620626"/>
    </source>
</evidence>
<evidence type="ECO:0000256" key="20">
    <source>
        <dbReference type="ARBA" id="ARBA00031469"/>
    </source>
</evidence>
<keyword evidence="17" id="KW-0804">Transcription</keyword>
<evidence type="ECO:0000256" key="5">
    <source>
        <dbReference type="ARBA" id="ARBA00010774"/>
    </source>
</evidence>
<dbReference type="GO" id="GO:0046872">
    <property type="term" value="F:metal ion binding"/>
    <property type="evidence" value="ECO:0007669"/>
    <property type="project" value="UniProtKB-KW"/>
</dbReference>
<feature type="domain" description="Endonuclease/exonuclease/phosphatase" evidence="25">
    <location>
        <begin position="469"/>
        <end position="801"/>
    </location>
</feature>
<keyword evidence="8" id="KW-0433">Leucine-rich repeat</keyword>
<evidence type="ECO:0000256" key="21">
    <source>
        <dbReference type="ARBA" id="ARBA00033317"/>
    </source>
</evidence>
<feature type="transmembrane region" description="Helical" evidence="23">
    <location>
        <begin position="33"/>
        <end position="52"/>
    </location>
</feature>
<evidence type="ECO:0000256" key="8">
    <source>
        <dbReference type="ARBA" id="ARBA00022614"/>
    </source>
</evidence>
<evidence type="ECO:0000256" key="3">
    <source>
        <dbReference type="ARBA" id="ARBA00004123"/>
    </source>
</evidence>
<dbReference type="GO" id="GO:0005634">
    <property type="term" value="C:nucleus"/>
    <property type="evidence" value="ECO:0007669"/>
    <property type="project" value="UniProtKB-SubCell"/>
</dbReference>
<dbReference type="Proteomes" id="UP001620626">
    <property type="component" value="Unassembled WGS sequence"/>
</dbReference>
<comment type="subcellular location">
    <subcellularLocation>
        <location evidence="4">Cytoplasm</location>
    </subcellularLocation>
    <subcellularLocation>
        <location evidence="3">Nucleus</location>
    </subcellularLocation>
</comment>
<dbReference type="Gene3D" id="3.80.10.10">
    <property type="entry name" value="Ribonuclease Inhibitor"/>
    <property type="match status" value="1"/>
</dbReference>
<evidence type="ECO:0000256" key="10">
    <source>
        <dbReference type="ARBA" id="ARBA00022723"/>
    </source>
</evidence>
<dbReference type="PROSITE" id="PS51450">
    <property type="entry name" value="LRR"/>
    <property type="match status" value="1"/>
</dbReference>
<evidence type="ECO:0000256" key="9">
    <source>
        <dbReference type="ARBA" id="ARBA00022722"/>
    </source>
</evidence>
<keyword evidence="18" id="KW-0539">Nucleus</keyword>
<keyword evidence="10" id="KW-0479">Metal-binding</keyword>
<evidence type="ECO:0000256" key="19">
    <source>
        <dbReference type="ARBA" id="ARBA00030493"/>
    </source>
</evidence>
<name>A0ABD2J7Q5_9BILA</name>
<evidence type="ECO:0000259" key="25">
    <source>
        <dbReference type="Pfam" id="PF03372"/>
    </source>
</evidence>
<keyword evidence="23" id="KW-1133">Transmembrane helix</keyword>
<reference evidence="26 27" key="1">
    <citation type="submission" date="2024-10" db="EMBL/GenBank/DDBJ databases">
        <authorList>
            <person name="Kim D."/>
        </authorList>
    </citation>
    <scope>NUCLEOTIDE SEQUENCE [LARGE SCALE GENOMIC DNA]</scope>
    <source>
        <strain evidence="26">BH-2024</strain>
    </source>
</reference>
<evidence type="ECO:0000256" key="22">
    <source>
        <dbReference type="SAM" id="MobiDB-lite"/>
    </source>
</evidence>
<sequence length="839" mass="95475">MLQYVPWRQITFTGRLFDVGEGRATTLLFLLKCLIYMALDIVIWVALTFLSYKLLVWTFFTPFERGFYCNDQSIREPLVPNTVSTSLLIAITLGAPFFFIFLADLMRTTRPRRRNITQVINRSTLEYLNYCIAFWLMTLAIDAFKCLIGRIRPNFLSMCKPREWSEVCTVTPDAYVKLAHCTVGWKNSRNSKMSFPSGHAAASVFCTLFLAVMLTETERFLDRWQRPTPPKNGTSLPITEDQHVQKSNSSGAIASKSSPILLCDFKSNGNAGCPLTRAENPDGKKVISNGLARIHRILTDEEQSRGCKTRWNELEVHGMIKNIAPGIFDLRHLTALYLGNNLLQRIPPEIAKLSNLSLLDLSHNKLRSLPSEIGDMISLCHLYLNSNQLRVLPYELGKLFRLQTFALAHNPLSPEISKIYQDLNGDKKLLQYLLDHLAINTAPPPERQWITIRHVEPDKPIATFTVLCYNVLCDKYASTNMYSYCPQWALNWEYRKQYIVKEICHYDADVITLQEVETEQFRLLFLPKLGDLGYEGVFHPKSRSKTMNEEERKYVDGCAIFWKKEKFDLELNESIEFTKVAIEKAQAHENMLNRVMPRDNVALAVVLRLKDSLYGPNRMSVNAAENVAGNLLMVGTAHIHWDPEFCDVKLIQAMMLVHELQKILDKIALKYHLRTQQIPVLVTGDFNSLPESGVFEFLSKGAISKDHPDLKSFREDSCLSCLSADHEDQQNFTHSLRLDSSVDASQIPFTNYTLDFKGMIDYIFATPQSLARLGILGPPDSSWVQQNKFVGFPQPHVPSDHIPIMSQYAIIPPNFQRSLPPIHHYGGSAHSGGFGAIGR</sequence>
<evidence type="ECO:0000256" key="16">
    <source>
        <dbReference type="ARBA" id="ARBA00023015"/>
    </source>
</evidence>
<keyword evidence="15" id="KW-0694">RNA-binding</keyword>
<comment type="cofactor">
    <cofactor evidence="2">
        <name>Mg(2+)</name>
        <dbReference type="ChEBI" id="CHEBI:18420"/>
    </cofactor>
</comment>
<keyword evidence="7" id="KW-0963">Cytoplasm</keyword>
<keyword evidence="12" id="KW-0378">Hydrolase</keyword>
<dbReference type="EMBL" id="JBICBT010001037">
    <property type="protein sequence ID" value="KAL3086612.1"/>
    <property type="molecule type" value="Genomic_DNA"/>
</dbReference>
<dbReference type="Pfam" id="PF13855">
    <property type="entry name" value="LRR_8"/>
    <property type="match status" value="1"/>
</dbReference>
<dbReference type="SUPFAM" id="SSF56219">
    <property type="entry name" value="DNase I-like"/>
    <property type="match status" value="1"/>
</dbReference>
<evidence type="ECO:0000256" key="13">
    <source>
        <dbReference type="ARBA" id="ARBA00022839"/>
    </source>
</evidence>
<accession>A0ABD2J7Q5</accession>
<keyword evidence="11" id="KW-0677">Repeat</keyword>
<dbReference type="EC" id="3.1.13.4" evidence="6"/>
<evidence type="ECO:0000256" key="2">
    <source>
        <dbReference type="ARBA" id="ARBA00001946"/>
    </source>
</evidence>
<keyword evidence="14" id="KW-0460">Magnesium</keyword>
<evidence type="ECO:0000256" key="7">
    <source>
        <dbReference type="ARBA" id="ARBA00022490"/>
    </source>
</evidence>
<dbReference type="PANTHER" id="PTHR12121:SF100">
    <property type="entry name" value="POLY(A)-SPECIFIC RIBONUCLEASE"/>
    <property type="match status" value="1"/>
</dbReference>
<dbReference type="InterPro" id="IPR001611">
    <property type="entry name" value="Leu-rich_rpt"/>
</dbReference>
<dbReference type="InterPro" id="IPR050410">
    <property type="entry name" value="CCR4/nocturin_mRNA_transcr"/>
</dbReference>
<keyword evidence="23" id="KW-0472">Membrane</keyword>
<dbReference type="GO" id="GO:0004535">
    <property type="term" value="F:poly(A)-specific ribonuclease activity"/>
    <property type="evidence" value="ECO:0007669"/>
    <property type="project" value="UniProtKB-EC"/>
</dbReference>
<dbReference type="CDD" id="cd09097">
    <property type="entry name" value="Deadenylase_CCR4"/>
    <property type="match status" value="1"/>
</dbReference>
<dbReference type="Gene3D" id="3.60.10.10">
    <property type="entry name" value="Endonuclease/exonuclease/phosphatase"/>
    <property type="match status" value="1"/>
</dbReference>
<feature type="domain" description="Phosphatidic acid phosphatase type 2/haloperoxidase" evidence="24">
    <location>
        <begin position="127"/>
        <end position="220"/>
    </location>
</feature>
<dbReference type="InterPro" id="IPR032675">
    <property type="entry name" value="LRR_dom_sf"/>
</dbReference>
<dbReference type="PANTHER" id="PTHR12121">
    <property type="entry name" value="CARBON CATABOLITE REPRESSOR PROTEIN 4"/>
    <property type="match status" value="1"/>
</dbReference>
<gene>
    <name evidence="26" type="ORF">niasHT_037738</name>
</gene>
<evidence type="ECO:0000256" key="17">
    <source>
        <dbReference type="ARBA" id="ARBA00023163"/>
    </source>
</evidence>
<evidence type="ECO:0000256" key="14">
    <source>
        <dbReference type="ARBA" id="ARBA00022842"/>
    </source>
</evidence>